<dbReference type="Pfam" id="PF00134">
    <property type="entry name" value="Cyclin_N"/>
    <property type="match status" value="1"/>
</dbReference>
<evidence type="ECO:0000313" key="3">
    <source>
        <dbReference type="Proteomes" id="UP000887575"/>
    </source>
</evidence>
<keyword evidence="3" id="KW-1185">Reference proteome</keyword>
<evidence type="ECO:0000313" key="4">
    <source>
        <dbReference type="WBParaSite" id="MBELARI_LOCUS555"/>
    </source>
</evidence>
<feature type="compositionally biased region" description="Polar residues" evidence="1">
    <location>
        <begin position="40"/>
        <end position="64"/>
    </location>
</feature>
<dbReference type="InterPro" id="IPR036915">
    <property type="entry name" value="Cyclin-like_sf"/>
</dbReference>
<feature type="compositionally biased region" description="Low complexity" evidence="1">
    <location>
        <begin position="22"/>
        <end position="34"/>
    </location>
</feature>
<proteinExistence type="predicted"/>
<dbReference type="AlphaFoldDB" id="A0AAF3FEV0"/>
<feature type="domain" description="Cyclin N-terminal" evidence="2">
    <location>
        <begin position="226"/>
        <end position="347"/>
    </location>
</feature>
<feature type="region of interest" description="Disordered" evidence="1">
    <location>
        <begin position="1"/>
        <end position="78"/>
    </location>
</feature>
<dbReference type="InterPro" id="IPR006671">
    <property type="entry name" value="Cyclin_N"/>
</dbReference>
<feature type="compositionally biased region" description="Polar residues" evidence="1">
    <location>
        <begin position="1"/>
        <end position="10"/>
    </location>
</feature>
<accession>A0AAF3FEV0</accession>
<evidence type="ECO:0000256" key="1">
    <source>
        <dbReference type="SAM" id="MobiDB-lite"/>
    </source>
</evidence>
<organism evidence="3 4">
    <name type="scientific">Mesorhabditis belari</name>
    <dbReference type="NCBI Taxonomy" id="2138241"/>
    <lineage>
        <taxon>Eukaryota</taxon>
        <taxon>Metazoa</taxon>
        <taxon>Ecdysozoa</taxon>
        <taxon>Nematoda</taxon>
        <taxon>Chromadorea</taxon>
        <taxon>Rhabditida</taxon>
        <taxon>Rhabditina</taxon>
        <taxon>Rhabditomorpha</taxon>
        <taxon>Rhabditoidea</taxon>
        <taxon>Rhabditidae</taxon>
        <taxon>Mesorhabditinae</taxon>
        <taxon>Mesorhabditis</taxon>
    </lineage>
</organism>
<reference evidence="4" key="1">
    <citation type="submission" date="2024-02" db="UniProtKB">
        <authorList>
            <consortium name="WormBaseParasite"/>
        </authorList>
    </citation>
    <scope>IDENTIFICATION</scope>
</reference>
<evidence type="ECO:0000259" key="2">
    <source>
        <dbReference type="Pfam" id="PF00134"/>
    </source>
</evidence>
<dbReference type="Gene3D" id="1.10.472.10">
    <property type="entry name" value="Cyclin-like"/>
    <property type="match status" value="1"/>
</dbReference>
<sequence length="432" mass="48473">MTTFPSNLQLRDSEREAEEGCSVQSQSTQISSQSAEEITETTAGPSVAGNQSVQPSLSHQRITTPTPPEASINSPQSPQALYQTKKDLEFFQSYTPTKLLLCGGCFAVSCICFRRLVPCCSMTKDGSTKCQGATVRKHQSAVRSISVAVKGIGDGLQANYGIRPRSMAANPCHLSVNETPKKIEDFIGRIEENQLVQFSSRPGLPLELADLGGKDYAFDIINYFLHNQMPCKNAASHFPEIKRAQMMDWIFWISRVAGLPDESHFLAVHLLDKALVDKNISEMSSVDVGVVMVEVVKIAGKFELGPECENGMWDRLKSVVCNPKLQCQEDKINQWESQLLKFFDFAISRKHLLHFLHIFWLLMGDVMSETEKENGWASLFTCFLIVINFRRINFPSHLVPSTRRKSIRADRHKSFKLGFVFSNIRSNDHSCV</sequence>
<name>A0AAF3FEV0_9BILA</name>
<protein>
    <recommendedName>
        <fullName evidence="2">Cyclin N-terminal domain-containing protein</fullName>
    </recommendedName>
</protein>
<dbReference type="SUPFAM" id="SSF47954">
    <property type="entry name" value="Cyclin-like"/>
    <property type="match status" value="1"/>
</dbReference>
<dbReference type="WBParaSite" id="MBELARI_LOCUS555">
    <property type="protein sequence ID" value="MBELARI_LOCUS555"/>
    <property type="gene ID" value="MBELARI_LOCUS555"/>
</dbReference>
<dbReference type="Proteomes" id="UP000887575">
    <property type="component" value="Unassembled WGS sequence"/>
</dbReference>